<keyword evidence="6 7" id="KW-0472">Membrane</keyword>
<dbReference type="KEGG" id="cmic:caldi_26620"/>
<feature type="transmembrane region" description="Helical" evidence="7">
    <location>
        <begin position="102"/>
        <end position="123"/>
    </location>
</feature>
<dbReference type="NCBIfam" id="TIGR00937">
    <property type="entry name" value="2A51"/>
    <property type="match status" value="1"/>
</dbReference>
<dbReference type="Pfam" id="PF02417">
    <property type="entry name" value="Chromate_transp"/>
    <property type="match status" value="2"/>
</dbReference>
<sequence length="405" mass="43373">MTREPAEPSGIAAPVRYRDLSPAAKRERLRELALLFLKLGTISFGGPAAHIAMMNEEVVKRRQWVDQQTFLDLLGATNLIPGPNSTELAIHIGYERAGWRGLIVAGACFILPAMLAVWTLAAVYARYRTVPEIGWLLYGVKPVIIAIVLQALWGLGKSAIKNVPTGVAAVLVISLSLVGLHEILLLFLAGLAVMVVTSWRAIVTRTGVGSWVIPIPGLLTQAAIAPLAAYDPTLPRVFGFFLKIGSILYGSGYVLLAFLQKDLVDRWHWLSSQELLDAVAIGQFTPGPVFTTATFIGYLLAGNAGAIVATLGIFLPSFVFVAAINPWVPKLRRSPWAAGFLDGINAASLALMAVVTWTLARAALIDPLTVAIALVSLVALFRFRVNSAWLILAGGALGALSRALL</sequence>
<feature type="transmembrane region" description="Helical" evidence="7">
    <location>
        <begin position="240"/>
        <end position="259"/>
    </location>
</feature>
<evidence type="ECO:0000256" key="5">
    <source>
        <dbReference type="ARBA" id="ARBA00022989"/>
    </source>
</evidence>
<evidence type="ECO:0000256" key="7">
    <source>
        <dbReference type="SAM" id="Phobius"/>
    </source>
</evidence>
<evidence type="ECO:0000256" key="6">
    <source>
        <dbReference type="ARBA" id="ARBA00023136"/>
    </source>
</evidence>
<dbReference type="InterPro" id="IPR014047">
    <property type="entry name" value="Chr_Tranpt_l_chain"/>
</dbReference>
<keyword evidence="3" id="KW-1003">Cell membrane</keyword>
<reference evidence="8" key="1">
    <citation type="submission" date="2022-03" db="EMBL/GenBank/DDBJ databases">
        <title>Complete genome sequence of Caldinitratiruptor microaerophilus.</title>
        <authorList>
            <person name="Mukaiyama R."/>
            <person name="Nishiyama T."/>
            <person name="Ueda K."/>
        </authorList>
    </citation>
    <scope>NUCLEOTIDE SEQUENCE</scope>
    <source>
        <strain evidence="8">JCM 16183</strain>
    </source>
</reference>
<dbReference type="RefSeq" id="WP_264842207.1">
    <property type="nucleotide sequence ID" value="NZ_AP025628.1"/>
</dbReference>
<evidence type="ECO:0000256" key="2">
    <source>
        <dbReference type="ARBA" id="ARBA00005262"/>
    </source>
</evidence>
<feature type="transmembrane region" description="Helical" evidence="7">
    <location>
        <begin position="135"/>
        <end position="155"/>
    </location>
</feature>
<feature type="transmembrane region" description="Helical" evidence="7">
    <location>
        <begin position="336"/>
        <end position="357"/>
    </location>
</feature>
<comment type="similarity">
    <text evidence="2">Belongs to the chromate ion transporter (CHR) (TC 2.A.51) family.</text>
</comment>
<feature type="transmembrane region" description="Helical" evidence="7">
    <location>
        <begin position="208"/>
        <end position="228"/>
    </location>
</feature>
<feature type="transmembrane region" description="Helical" evidence="7">
    <location>
        <begin position="167"/>
        <end position="196"/>
    </location>
</feature>
<organism evidence="8 9">
    <name type="scientific">Caldinitratiruptor microaerophilus</name>
    <dbReference type="NCBI Taxonomy" id="671077"/>
    <lineage>
        <taxon>Bacteria</taxon>
        <taxon>Bacillati</taxon>
        <taxon>Bacillota</taxon>
        <taxon>Clostridia</taxon>
        <taxon>Eubacteriales</taxon>
        <taxon>Symbiobacteriaceae</taxon>
        <taxon>Caldinitratiruptor</taxon>
    </lineage>
</organism>
<protein>
    <submittedName>
        <fullName evidence="8">Chromate transporter</fullName>
    </submittedName>
</protein>
<name>A0AA35CPG2_9FIRM</name>
<evidence type="ECO:0000256" key="4">
    <source>
        <dbReference type="ARBA" id="ARBA00022692"/>
    </source>
</evidence>
<dbReference type="PANTHER" id="PTHR33567">
    <property type="entry name" value="CHROMATE ION TRANSPORTER (EUROFUNG)"/>
    <property type="match status" value="1"/>
</dbReference>
<evidence type="ECO:0000313" key="9">
    <source>
        <dbReference type="Proteomes" id="UP001163687"/>
    </source>
</evidence>
<feature type="transmembrane region" description="Helical" evidence="7">
    <location>
        <begin position="32"/>
        <end position="53"/>
    </location>
</feature>
<feature type="transmembrane region" description="Helical" evidence="7">
    <location>
        <begin position="279"/>
        <end position="300"/>
    </location>
</feature>
<keyword evidence="9" id="KW-1185">Reference proteome</keyword>
<dbReference type="PANTHER" id="PTHR33567:SF3">
    <property type="entry name" value="CHROMATE ION TRANSPORTER (EUROFUNG)"/>
    <property type="match status" value="1"/>
</dbReference>
<evidence type="ECO:0000256" key="1">
    <source>
        <dbReference type="ARBA" id="ARBA00004651"/>
    </source>
</evidence>
<comment type="subcellular location">
    <subcellularLocation>
        <location evidence="1">Cell membrane</location>
        <topology evidence="1">Multi-pass membrane protein</topology>
    </subcellularLocation>
</comment>
<feature type="transmembrane region" description="Helical" evidence="7">
    <location>
        <begin position="363"/>
        <end position="381"/>
    </location>
</feature>
<evidence type="ECO:0000256" key="3">
    <source>
        <dbReference type="ARBA" id="ARBA00022475"/>
    </source>
</evidence>
<dbReference type="AlphaFoldDB" id="A0AA35CPG2"/>
<keyword evidence="4 7" id="KW-0812">Transmembrane</keyword>
<proteinExistence type="inferred from homology"/>
<dbReference type="InterPro" id="IPR003370">
    <property type="entry name" value="Chromate_transpt"/>
</dbReference>
<dbReference type="EMBL" id="AP025628">
    <property type="protein sequence ID" value="BDG61572.1"/>
    <property type="molecule type" value="Genomic_DNA"/>
</dbReference>
<dbReference type="GO" id="GO:0015109">
    <property type="term" value="F:chromate transmembrane transporter activity"/>
    <property type="evidence" value="ECO:0007669"/>
    <property type="project" value="InterPro"/>
</dbReference>
<feature type="transmembrane region" description="Helical" evidence="7">
    <location>
        <begin position="306"/>
        <end position="324"/>
    </location>
</feature>
<dbReference type="GO" id="GO:0005886">
    <property type="term" value="C:plasma membrane"/>
    <property type="evidence" value="ECO:0007669"/>
    <property type="project" value="UniProtKB-SubCell"/>
</dbReference>
<keyword evidence="5 7" id="KW-1133">Transmembrane helix</keyword>
<evidence type="ECO:0000313" key="8">
    <source>
        <dbReference type="EMBL" id="BDG61572.1"/>
    </source>
</evidence>
<dbReference type="PIRSF" id="PIRSF004810">
    <property type="entry name" value="ChrA"/>
    <property type="match status" value="1"/>
</dbReference>
<dbReference type="Proteomes" id="UP001163687">
    <property type="component" value="Chromosome"/>
</dbReference>
<gene>
    <name evidence="8" type="ORF">caldi_26620</name>
</gene>
<accession>A0AA35CPG2</accession>